<evidence type="ECO:0000313" key="4">
    <source>
        <dbReference type="Proteomes" id="UP000260644"/>
    </source>
</evidence>
<dbReference type="RefSeq" id="WP_116973893.1">
    <property type="nucleotide sequence ID" value="NZ_QPMM01000001.1"/>
</dbReference>
<keyword evidence="4" id="KW-1185">Reference proteome</keyword>
<gene>
    <name evidence="3" type="ORF">DVR12_02635</name>
</gene>
<dbReference type="PANTHER" id="PTHR43037">
    <property type="entry name" value="UNNAMED PRODUCT-RELATED"/>
    <property type="match status" value="1"/>
</dbReference>
<dbReference type="GO" id="GO:0016787">
    <property type="term" value="F:hydrolase activity"/>
    <property type="evidence" value="ECO:0007669"/>
    <property type="project" value="UniProtKB-KW"/>
</dbReference>
<reference evidence="3 4" key="1">
    <citation type="submission" date="2018-07" db="EMBL/GenBank/DDBJ databases">
        <title>Chitinophaga K2CV101002-2 sp. nov., isolated from a monsoon evergreen broad-leaved forest soil.</title>
        <authorList>
            <person name="Lv Y."/>
        </authorList>
    </citation>
    <scope>NUCLEOTIDE SEQUENCE [LARGE SCALE GENOMIC DNA]</scope>
    <source>
        <strain evidence="3 4">GDMCC 1.1288</strain>
    </source>
</reference>
<dbReference type="InterPro" id="IPR050955">
    <property type="entry name" value="Plant_Biomass_Hydrol_Est"/>
</dbReference>
<dbReference type="AlphaFoldDB" id="A0A3E1YH54"/>
<dbReference type="Gene3D" id="3.40.50.1820">
    <property type="entry name" value="alpha/beta hydrolase"/>
    <property type="match status" value="1"/>
</dbReference>
<keyword evidence="1" id="KW-0732">Signal</keyword>
<dbReference type="SUPFAM" id="SSF53474">
    <property type="entry name" value="alpha/beta-Hydrolases"/>
    <property type="match status" value="1"/>
</dbReference>
<protein>
    <submittedName>
        <fullName evidence="3">Alpha/beta hydrolase</fullName>
    </submittedName>
</protein>
<dbReference type="OrthoDB" id="9764953at2"/>
<dbReference type="InterPro" id="IPR029058">
    <property type="entry name" value="AB_hydrolase_fold"/>
</dbReference>
<keyword evidence="2 3" id="KW-0378">Hydrolase</keyword>
<proteinExistence type="predicted"/>
<organism evidence="3 4">
    <name type="scientific">Chitinophaga silvatica</name>
    <dbReference type="NCBI Taxonomy" id="2282649"/>
    <lineage>
        <taxon>Bacteria</taxon>
        <taxon>Pseudomonadati</taxon>
        <taxon>Bacteroidota</taxon>
        <taxon>Chitinophagia</taxon>
        <taxon>Chitinophagales</taxon>
        <taxon>Chitinophagaceae</taxon>
        <taxon>Chitinophaga</taxon>
    </lineage>
</organism>
<name>A0A3E1YH54_9BACT</name>
<dbReference type="EMBL" id="QPMM01000001">
    <property type="protein sequence ID" value="RFS26702.1"/>
    <property type="molecule type" value="Genomic_DNA"/>
</dbReference>
<evidence type="ECO:0000256" key="2">
    <source>
        <dbReference type="ARBA" id="ARBA00022801"/>
    </source>
</evidence>
<dbReference type="PANTHER" id="PTHR43037:SF5">
    <property type="entry name" value="FERULOYL ESTERASE"/>
    <property type="match status" value="1"/>
</dbReference>
<accession>A0A3E1YH54</accession>
<evidence type="ECO:0000313" key="3">
    <source>
        <dbReference type="EMBL" id="RFS26702.1"/>
    </source>
</evidence>
<comment type="caution">
    <text evidence="3">The sequence shown here is derived from an EMBL/GenBank/DDBJ whole genome shotgun (WGS) entry which is preliminary data.</text>
</comment>
<evidence type="ECO:0000256" key="1">
    <source>
        <dbReference type="ARBA" id="ARBA00022729"/>
    </source>
</evidence>
<sequence length="383" mass="43732">MQLRILFVLILHLYVSTISAQGRLTRKDATAYAAKAYLEMKNKERNDAEKEWSNAQIELDSFTMRFKYRIYGNAPADGRSLYISMHGGGGVPAKVNDEQWNNQIGLYKPEEGVYVAPRATTNTWMLWHEANIDDMFDRLILDAVITQGVNPDKVYLLGYSAGGDGAFQLAPRMADRFAAASMMAGHPGDARPYNLRNLPFSMFIGEFDAAYNRNKLVPEYSALLDSIRNTDTAGYIHQLHVYPTGHWMDRKDTIAVPWMAQYKRNPAPDKVYWRQDDRTHNFFYWLEIPAGSAEGGKEAIASIKNNTITLLKNDYDTLYINLNDTLLDLDKKVVVKYQNKVIFNDYVRRDKTLIDQSITNRKDAGYIFAARLCVSGTSVTRWK</sequence>
<dbReference type="Proteomes" id="UP000260644">
    <property type="component" value="Unassembled WGS sequence"/>
</dbReference>